<feature type="transmembrane region" description="Helical" evidence="6">
    <location>
        <begin position="112"/>
        <end position="131"/>
    </location>
</feature>
<dbReference type="InterPro" id="IPR002229">
    <property type="entry name" value="RhesusRHD"/>
</dbReference>
<dbReference type="EMBL" id="CP071696">
    <property type="protein sequence ID" value="QTX03912.1"/>
    <property type="molecule type" value="Genomic_DNA"/>
</dbReference>
<dbReference type="PRINTS" id="PR00342">
    <property type="entry name" value="RHESUSRHD"/>
</dbReference>
<evidence type="ECO:0000256" key="3">
    <source>
        <dbReference type="ARBA" id="ARBA00022989"/>
    </source>
</evidence>
<feature type="region of interest" description="Disordered" evidence="5">
    <location>
        <begin position="425"/>
        <end position="467"/>
    </location>
</feature>
<feature type="transmembrane region" description="Helical" evidence="6">
    <location>
        <begin position="389"/>
        <end position="412"/>
    </location>
</feature>
<comment type="subcellular location">
    <subcellularLocation>
        <location evidence="1">Membrane</location>
        <topology evidence="1">Multi-pass membrane protein</topology>
    </subcellularLocation>
</comment>
<dbReference type="RefSeq" id="WP_210896980.1">
    <property type="nucleotide sequence ID" value="NZ_CP071696.1"/>
</dbReference>
<feature type="transmembrane region" description="Helical" evidence="6">
    <location>
        <begin position="250"/>
        <end position="273"/>
    </location>
</feature>
<feature type="transmembrane region" description="Helical" evidence="6">
    <location>
        <begin position="83"/>
        <end position="100"/>
    </location>
</feature>
<dbReference type="GO" id="GO:0005886">
    <property type="term" value="C:plasma membrane"/>
    <property type="evidence" value="ECO:0007669"/>
    <property type="project" value="InterPro"/>
</dbReference>
<proteinExistence type="predicted"/>
<organism evidence="7 8">
    <name type="scientific">Agromyces archimandritae</name>
    <dbReference type="NCBI Taxonomy" id="2781962"/>
    <lineage>
        <taxon>Bacteria</taxon>
        <taxon>Bacillati</taxon>
        <taxon>Actinomycetota</taxon>
        <taxon>Actinomycetes</taxon>
        <taxon>Micrococcales</taxon>
        <taxon>Microbacteriaceae</taxon>
        <taxon>Agromyces</taxon>
    </lineage>
</organism>
<feature type="transmembrane region" description="Helical" evidence="6">
    <location>
        <begin position="143"/>
        <end position="168"/>
    </location>
</feature>
<feature type="compositionally biased region" description="Low complexity" evidence="5">
    <location>
        <begin position="426"/>
        <end position="448"/>
    </location>
</feature>
<dbReference type="InterPro" id="IPR045931">
    <property type="entry name" value="DUF6350"/>
</dbReference>
<dbReference type="KEGG" id="aarc:G127AT_11415"/>
<keyword evidence="4 6" id="KW-0472">Membrane</keyword>
<name>A0A975FL46_9MICO</name>
<gene>
    <name evidence="7" type="ORF">G127AT_11415</name>
</gene>
<keyword evidence="3 6" id="KW-1133">Transmembrane helix</keyword>
<protein>
    <submittedName>
        <fullName evidence="7">Uncharacterized protein</fullName>
    </submittedName>
</protein>
<feature type="transmembrane region" description="Helical" evidence="6">
    <location>
        <begin position="7"/>
        <end position="35"/>
    </location>
</feature>
<evidence type="ECO:0000256" key="4">
    <source>
        <dbReference type="ARBA" id="ARBA00023136"/>
    </source>
</evidence>
<dbReference type="Pfam" id="PF19877">
    <property type="entry name" value="DUF6350"/>
    <property type="match status" value="1"/>
</dbReference>
<keyword evidence="2 6" id="KW-0812">Transmembrane</keyword>
<reference evidence="7" key="1">
    <citation type="submission" date="2021-03" db="EMBL/GenBank/DDBJ databases">
        <title>Agromyces archimandritus sp. nov., isolated from the cockroach Archimandrita tessellata.</title>
        <authorList>
            <person name="Guzman J."/>
            <person name="Ortuzar M."/>
            <person name="Poehlein A."/>
            <person name="Daniel R."/>
            <person name="Trujillo M."/>
            <person name="Vilcinskas A."/>
        </authorList>
    </citation>
    <scope>NUCLEOTIDE SEQUENCE</scope>
    <source>
        <strain evidence="7">G127AT</strain>
    </source>
</reference>
<evidence type="ECO:0000256" key="5">
    <source>
        <dbReference type="SAM" id="MobiDB-lite"/>
    </source>
</evidence>
<dbReference type="Proteomes" id="UP000671914">
    <property type="component" value="Chromosome"/>
</dbReference>
<evidence type="ECO:0000256" key="1">
    <source>
        <dbReference type="ARBA" id="ARBA00004141"/>
    </source>
</evidence>
<evidence type="ECO:0000313" key="7">
    <source>
        <dbReference type="EMBL" id="QTX03912.1"/>
    </source>
</evidence>
<keyword evidence="8" id="KW-1185">Reference proteome</keyword>
<dbReference type="AlphaFoldDB" id="A0A975FL46"/>
<accession>A0A975FL46</accession>
<feature type="transmembrane region" description="Helical" evidence="6">
    <location>
        <begin position="347"/>
        <end position="369"/>
    </location>
</feature>
<feature type="transmembrane region" description="Helical" evidence="6">
    <location>
        <begin position="217"/>
        <end position="238"/>
    </location>
</feature>
<evidence type="ECO:0000313" key="8">
    <source>
        <dbReference type="Proteomes" id="UP000671914"/>
    </source>
</evidence>
<sequence length="467" mass="46201">MNRTPTVLLSALEAIVAAAAGIGLAFVPLTLLWAFDFHTAAPFGAFWEASGNVWLLGHGVDVGIRFAADFAASFGVPGAAEPFTITIALLGFALITLLAGRRIGARAAAAGHPLAGLAAAVVVFAAAGSVVTATSGSAIARPVVWQGVLLPALVIAAGVAIGACAEWLREHEWTGRGEREAGRAPDAPRGWISGPLAGLPSTAVTGIRTAFTGGVAAAFGIVGVAAAAVAVVIIADYATIAGLYQALQPGVMGGIALTLAELAVLPNIIVWAVSWLLGPGFSIGVGTTVSPGGTVLGPIPGLPILGGVPRGELAFGFLGLLVPIVLGFLAGYFVFRRAVRDDEPWWMPVAAGLGMGLVGGLLLGVLAAASGGAAGPGRLAAVGPDALAVGAVAALAIGVPAILGCGAAHRAFATDPVPFRERWRRGGAADASGARGASSAADAPRAAGGEPGQAAGRDAQTEPITLR</sequence>
<evidence type="ECO:0000256" key="2">
    <source>
        <dbReference type="ARBA" id="ARBA00022692"/>
    </source>
</evidence>
<evidence type="ECO:0000256" key="6">
    <source>
        <dbReference type="SAM" id="Phobius"/>
    </source>
</evidence>
<feature type="transmembrane region" description="Helical" evidence="6">
    <location>
        <begin position="313"/>
        <end position="335"/>
    </location>
</feature>